<protein>
    <recommendedName>
        <fullName evidence="1">Reverse transcriptase domain-containing protein</fullName>
    </recommendedName>
</protein>
<dbReference type="RefSeq" id="WP_235905948.1">
    <property type="nucleotide sequence ID" value="NZ_WNXQ01000010.1"/>
</dbReference>
<feature type="domain" description="Reverse transcriptase" evidence="1">
    <location>
        <begin position="1"/>
        <end position="338"/>
    </location>
</feature>
<dbReference type="EMBL" id="WNXQ01000010">
    <property type="protein sequence ID" value="MWB79379.1"/>
    <property type="molecule type" value="Genomic_DNA"/>
</dbReference>
<proteinExistence type="predicted"/>
<evidence type="ECO:0000313" key="2">
    <source>
        <dbReference type="EMBL" id="MWB79379.1"/>
    </source>
</evidence>
<keyword evidence="3" id="KW-1185">Reference proteome</keyword>
<evidence type="ECO:0000259" key="1">
    <source>
        <dbReference type="PROSITE" id="PS50878"/>
    </source>
</evidence>
<reference evidence="2 3" key="1">
    <citation type="submission" date="2019-11" db="EMBL/GenBank/DDBJ databases">
        <title>Pseudooceanicola pacifica sp. nov., isolated from deep-sea sediment of the Pacific Ocean.</title>
        <authorList>
            <person name="Lyu L."/>
        </authorList>
    </citation>
    <scope>NUCLEOTIDE SEQUENCE [LARGE SCALE GENOMIC DNA]</scope>
    <source>
        <strain evidence="2 3">216_PA32_1</strain>
    </source>
</reference>
<dbReference type="InterPro" id="IPR000477">
    <property type="entry name" value="RT_dom"/>
</dbReference>
<dbReference type="AlphaFoldDB" id="A0A844WGS1"/>
<name>A0A844WGS1_9RHOB</name>
<accession>A0A844WGS1</accession>
<dbReference type="Proteomes" id="UP000443843">
    <property type="component" value="Unassembled WGS sequence"/>
</dbReference>
<organism evidence="2 3">
    <name type="scientific">Pseudooceanicola pacificus</name>
    <dbReference type="NCBI Taxonomy" id="2676438"/>
    <lineage>
        <taxon>Bacteria</taxon>
        <taxon>Pseudomonadati</taxon>
        <taxon>Pseudomonadota</taxon>
        <taxon>Alphaproteobacteria</taxon>
        <taxon>Rhodobacterales</taxon>
        <taxon>Paracoccaceae</taxon>
        <taxon>Pseudooceanicola</taxon>
    </lineage>
</organism>
<comment type="caution">
    <text evidence="2">The sequence shown here is derived from an EMBL/GenBank/DDBJ whole genome shotgun (WGS) entry which is preliminary data.</text>
</comment>
<sequence length="647" mass="74418">MLDPIFNRLRPLLTETLPYDVPVNFSNEYLFVSEARKSLLSDSETKFLDTQYRRRLKDSEYTVPFSYPIRRTGRSPNKISIVHPLQQLQTADFIFDYSETILLECSESKSSLRAPFEVLPAVSKKELKRFGDVKKIGIPHVAPEDGKLDLGFAPSFFSIRKYNLLDKFHNSNEIIRLESKFPLMRSVDVTKCFFNIYTHSITWAVKGKGYSKQHANKYSFEGRFDTLMQRSNYNETNGIVVGPEVSRIFAEIIFQKVDENIHHDLRSRGLQSEREYAIRRYVDDYFLFASDERTLQIIYDSVERNLEDYKLYLNDRKSRAYKRPFVTNITRAKQGVSDVSKRIVALSAQELAADDQDQVEIYHQFRQALEDLRIIVSDNGASFAEATGSTYFQITRAVRHLRKHSESVSGETETDLVNRVRSIIRILFYIVSSDFRVSPIFRTYQIVEEIILIEKNLRSSEAEAMRDRLVFEICELISANLSDETGLDDGKLSLEACNLLLLGSMIGPKSFPEQDIVKELSKRLQNSDSLSYFSFVALMYLYGNAGDGFSSYVDGIAGTMLGIIGEKKDDVRTDTEAYLIMSDFLSCPFVTHDHKRNALKTVYGVEGFPNDTIDRLALHVAFVDWKGARTSHFLKRKRLQPVYHLLG</sequence>
<dbReference type="NCBIfam" id="NF041748">
    <property type="entry name" value="Drt3b"/>
    <property type="match status" value="1"/>
</dbReference>
<dbReference type="PROSITE" id="PS50878">
    <property type="entry name" value="RT_POL"/>
    <property type="match status" value="1"/>
</dbReference>
<dbReference type="Pfam" id="PF00078">
    <property type="entry name" value="RVT_1"/>
    <property type="match status" value="1"/>
</dbReference>
<evidence type="ECO:0000313" key="3">
    <source>
        <dbReference type="Proteomes" id="UP000443843"/>
    </source>
</evidence>
<dbReference type="CDD" id="cd01646">
    <property type="entry name" value="RT_Bac_retron_I"/>
    <property type="match status" value="1"/>
</dbReference>
<gene>
    <name evidence="2" type="ORF">GLS40_15170</name>
</gene>